<keyword evidence="9" id="KW-1185">Reference proteome</keyword>
<feature type="transmembrane region" description="Helical" evidence="6">
    <location>
        <begin position="297"/>
        <end position="320"/>
    </location>
</feature>
<dbReference type="Pfam" id="PF07690">
    <property type="entry name" value="MFS_1"/>
    <property type="match status" value="1"/>
</dbReference>
<gene>
    <name evidence="8" type="ORF">OGAPHI_001877</name>
</gene>
<feature type="transmembrane region" description="Helical" evidence="6">
    <location>
        <begin position="125"/>
        <end position="150"/>
    </location>
</feature>
<dbReference type="PROSITE" id="PS50850">
    <property type="entry name" value="MFS"/>
    <property type="match status" value="1"/>
</dbReference>
<dbReference type="GO" id="GO:0000329">
    <property type="term" value="C:fungal-type vacuole membrane"/>
    <property type="evidence" value="ECO:0007669"/>
    <property type="project" value="TreeGrafter"/>
</dbReference>
<comment type="caution">
    <text evidence="8">The sequence shown here is derived from an EMBL/GenBank/DDBJ whole genome shotgun (WGS) entry which is preliminary data.</text>
</comment>
<dbReference type="RefSeq" id="XP_046062537.1">
    <property type="nucleotide sequence ID" value="XM_046202685.1"/>
</dbReference>
<protein>
    <recommendedName>
        <fullName evidence="7">Major facilitator superfamily (MFS) profile domain-containing protein</fullName>
    </recommendedName>
</protein>
<dbReference type="GO" id="GO:0015174">
    <property type="term" value="F:basic amino acid transmembrane transporter activity"/>
    <property type="evidence" value="ECO:0007669"/>
    <property type="project" value="TreeGrafter"/>
</dbReference>
<feature type="transmembrane region" description="Helical" evidence="6">
    <location>
        <begin position="373"/>
        <end position="398"/>
    </location>
</feature>
<dbReference type="EMBL" id="JAEUBE010000158">
    <property type="protein sequence ID" value="KAH3668123.1"/>
    <property type="molecule type" value="Genomic_DNA"/>
</dbReference>
<dbReference type="InterPro" id="IPR011701">
    <property type="entry name" value="MFS"/>
</dbReference>
<reference evidence="8" key="1">
    <citation type="journal article" date="2021" name="Open Biol.">
        <title>Shared evolutionary footprints suggest mitochondrial oxidative damage underlies multiple complex I losses in fungi.</title>
        <authorList>
            <person name="Schikora-Tamarit M.A."/>
            <person name="Marcet-Houben M."/>
            <person name="Nosek J."/>
            <person name="Gabaldon T."/>
        </authorList>
    </citation>
    <scope>NUCLEOTIDE SEQUENCE</scope>
    <source>
        <strain evidence="8">CBS6075</strain>
    </source>
</reference>
<evidence type="ECO:0000256" key="4">
    <source>
        <dbReference type="ARBA" id="ARBA00022989"/>
    </source>
</evidence>
<evidence type="ECO:0000256" key="5">
    <source>
        <dbReference type="ARBA" id="ARBA00023136"/>
    </source>
</evidence>
<dbReference type="GeneID" id="70233844"/>
<evidence type="ECO:0000256" key="3">
    <source>
        <dbReference type="ARBA" id="ARBA00022692"/>
    </source>
</evidence>
<keyword evidence="5 6" id="KW-0472">Membrane</keyword>
<feature type="transmembrane region" description="Helical" evidence="6">
    <location>
        <begin position="162"/>
        <end position="183"/>
    </location>
</feature>
<feature type="transmembrane region" description="Helical" evidence="6">
    <location>
        <begin position="332"/>
        <end position="353"/>
    </location>
</feature>
<dbReference type="SUPFAM" id="SSF103473">
    <property type="entry name" value="MFS general substrate transporter"/>
    <property type="match status" value="1"/>
</dbReference>
<feature type="domain" description="Major facilitator superfamily (MFS) profile" evidence="7">
    <location>
        <begin position="33"/>
        <end position="547"/>
    </location>
</feature>
<dbReference type="PANTHER" id="PTHR23501">
    <property type="entry name" value="MAJOR FACILITATOR SUPERFAMILY"/>
    <property type="match status" value="1"/>
</dbReference>
<evidence type="ECO:0000313" key="8">
    <source>
        <dbReference type="EMBL" id="KAH3668123.1"/>
    </source>
</evidence>
<evidence type="ECO:0000256" key="2">
    <source>
        <dbReference type="ARBA" id="ARBA00008335"/>
    </source>
</evidence>
<dbReference type="PROSITE" id="PS00216">
    <property type="entry name" value="SUGAR_TRANSPORT_1"/>
    <property type="match status" value="1"/>
</dbReference>
<evidence type="ECO:0000256" key="1">
    <source>
        <dbReference type="ARBA" id="ARBA00004141"/>
    </source>
</evidence>
<evidence type="ECO:0000256" key="6">
    <source>
        <dbReference type="SAM" id="Phobius"/>
    </source>
</evidence>
<feature type="transmembrane region" description="Helical" evidence="6">
    <location>
        <begin position="524"/>
        <end position="545"/>
    </location>
</feature>
<keyword evidence="3 6" id="KW-0812">Transmembrane</keyword>
<feature type="transmembrane region" description="Helical" evidence="6">
    <location>
        <begin position="259"/>
        <end position="276"/>
    </location>
</feature>
<dbReference type="Gene3D" id="1.20.1250.20">
    <property type="entry name" value="MFS general substrate transporter like domains"/>
    <property type="match status" value="1"/>
</dbReference>
<evidence type="ECO:0000259" key="7">
    <source>
        <dbReference type="PROSITE" id="PS50850"/>
    </source>
</evidence>
<dbReference type="AlphaFoldDB" id="A0A9P8P9C4"/>
<dbReference type="InterPro" id="IPR036259">
    <property type="entry name" value="MFS_trans_sf"/>
</dbReference>
<keyword evidence="4 6" id="KW-1133">Transmembrane helix</keyword>
<name>A0A9P8P9C4_9ASCO</name>
<accession>A0A9P8P9C4</accession>
<organism evidence="8 9">
    <name type="scientific">Ogataea philodendri</name>
    <dbReference type="NCBI Taxonomy" id="1378263"/>
    <lineage>
        <taxon>Eukaryota</taxon>
        <taxon>Fungi</taxon>
        <taxon>Dikarya</taxon>
        <taxon>Ascomycota</taxon>
        <taxon>Saccharomycotina</taxon>
        <taxon>Pichiomycetes</taxon>
        <taxon>Pichiales</taxon>
        <taxon>Pichiaceae</taxon>
        <taxon>Ogataea</taxon>
    </lineage>
</organism>
<dbReference type="PANTHER" id="PTHR23501:SF47">
    <property type="entry name" value="VACUOLAR BASIC AMINO ACID TRANSPORTER 1"/>
    <property type="match status" value="1"/>
</dbReference>
<dbReference type="InterPro" id="IPR020846">
    <property type="entry name" value="MFS_dom"/>
</dbReference>
<dbReference type="OrthoDB" id="10021397at2759"/>
<evidence type="ECO:0000313" key="9">
    <source>
        <dbReference type="Proteomes" id="UP000769157"/>
    </source>
</evidence>
<reference evidence="8" key="2">
    <citation type="submission" date="2021-01" db="EMBL/GenBank/DDBJ databases">
        <authorList>
            <person name="Schikora-Tamarit M.A."/>
        </authorList>
    </citation>
    <scope>NUCLEOTIDE SEQUENCE</scope>
    <source>
        <strain evidence="8">CBS6075</strain>
    </source>
</reference>
<feature type="transmembrane region" description="Helical" evidence="6">
    <location>
        <begin position="98"/>
        <end position="119"/>
    </location>
</feature>
<dbReference type="Proteomes" id="UP000769157">
    <property type="component" value="Unassembled WGS sequence"/>
</dbReference>
<dbReference type="InterPro" id="IPR005829">
    <property type="entry name" value="Sugar_transporter_CS"/>
</dbReference>
<feature type="transmembrane region" description="Helical" evidence="6">
    <location>
        <begin position="418"/>
        <end position="437"/>
    </location>
</feature>
<feature type="transmembrane region" description="Helical" evidence="6">
    <location>
        <begin position="230"/>
        <end position="253"/>
    </location>
</feature>
<comment type="similarity">
    <text evidence="2">Belongs to the major facilitator superfamily.</text>
</comment>
<proteinExistence type="inferred from homology"/>
<sequence length="547" mass="59284">MHGPGTPTERSQLLPPAPVSSTEVALPANLAIIIISLWTGSFLSAADTTIVSTTANTIASLLHDSNGIAWIGTSYLLTNAVFQPLTGKMSELFGRRSTLLFAQFWFGLGCLLCACSKSVTQFTMARALAGIGGGGISALSSIIVTDVVPLRMRGIFQGYANLMYGLGQFVGPVLGGLCLGVDGKNGWRWMFGLQVPLVVIAALLVSRNIHEYTTDAEERLKNRFSKKNFLKIDIGGSITLSLLITSVLLLFTASSSTQAVVYIVAALSFGLLFYVVETRLATDHIIPPFAFKGVLRLGAFTAMFGSMTMYGTNFILPIYLQTVHGLDSVQLGLFNGFGVFFVSFGSLFAGWLLKHNADVKDEDIVAKAVRTSILGFLAVFSGSFICLSICLTAKPAFAPEDRVLWKIALLAGSYSLSGLGYGMFLVSLLIMVVGIVGAKHQAPVTGMNYLFRSIGSVSGAGITLNIYKTVLSTELWHYFIKKKRPDGEKIYQSLMDNFFYVRNGLDPKYTTKVLKIYREAVSDSVTMVFIFAAMALTASISLRLYRR</sequence>
<comment type="subcellular location">
    <subcellularLocation>
        <location evidence="1">Membrane</location>
        <topology evidence="1">Multi-pass membrane protein</topology>
    </subcellularLocation>
</comment>
<feature type="transmembrane region" description="Helical" evidence="6">
    <location>
        <begin position="24"/>
        <end position="43"/>
    </location>
</feature>
<feature type="transmembrane region" description="Helical" evidence="6">
    <location>
        <begin position="449"/>
        <end position="467"/>
    </location>
</feature>